<sequence length="363" mass="37700">MKAAVLRELGGALGIEDLAIASPRADEVLVRVTAVGLCHSDLHAMQGVPPLPLPMVPGHEVAGVVEQVGENVRRVKPGDSVVVLLTFHCGHCDQCESGHSNRCFPPEARRAATEPHRLCKGAEPIAQFANIGGFAEQVLVHESGCVAITPDIAPDKACLIGCGVTTGMGAAIRSAAVRPGQSVAVIGCGGVGLSAINGAAIAGAGRIVAIDVLPAKLAMAREFGATDTIDASAGGVVEQVLELTRGRGVDHAIECIGRKDTIEAGCAMLGKGGMATIVGVTPPEMRIELSPLHLMLGERRVQGSFMGGVRTMVDIPRYAELYLQGRLHLDQLVSQRLTLDQVNQGFAAMKQGGLARSVIVFDA</sequence>
<dbReference type="Gene3D" id="3.40.50.720">
    <property type="entry name" value="NAD(P)-binding Rossmann-like Domain"/>
    <property type="match status" value="1"/>
</dbReference>
<dbReference type="Pfam" id="PF00107">
    <property type="entry name" value="ADH_zinc_N"/>
    <property type="match status" value="1"/>
</dbReference>
<name>A0ABV7ILZ1_9SPHN</name>
<comment type="caution">
    <text evidence="7">The sequence shown here is derived from an EMBL/GenBank/DDBJ whole genome shotgun (WGS) entry which is preliminary data.</text>
</comment>
<dbReference type="PANTHER" id="PTHR43880:SF12">
    <property type="entry name" value="ALCOHOL DEHYDROGENASE CLASS-3"/>
    <property type="match status" value="1"/>
</dbReference>
<organism evidence="7 8">
    <name type="scientific">Novosphingobium bradum</name>
    <dbReference type="NCBI Taxonomy" id="1737444"/>
    <lineage>
        <taxon>Bacteria</taxon>
        <taxon>Pseudomonadati</taxon>
        <taxon>Pseudomonadota</taxon>
        <taxon>Alphaproteobacteria</taxon>
        <taxon>Sphingomonadales</taxon>
        <taxon>Sphingomonadaceae</taxon>
        <taxon>Novosphingobium</taxon>
    </lineage>
</organism>
<dbReference type="SMART" id="SM00829">
    <property type="entry name" value="PKS_ER"/>
    <property type="match status" value="1"/>
</dbReference>
<evidence type="ECO:0000313" key="8">
    <source>
        <dbReference type="Proteomes" id="UP001595604"/>
    </source>
</evidence>
<dbReference type="InterPro" id="IPR036291">
    <property type="entry name" value="NAD(P)-bd_dom_sf"/>
</dbReference>
<dbReference type="InterPro" id="IPR020843">
    <property type="entry name" value="ER"/>
</dbReference>
<dbReference type="SUPFAM" id="SSF51735">
    <property type="entry name" value="NAD(P)-binding Rossmann-fold domains"/>
    <property type="match status" value="1"/>
</dbReference>
<keyword evidence="4" id="KW-0520">NAD</keyword>
<gene>
    <name evidence="7" type="ORF">ACFOD9_00290</name>
</gene>
<evidence type="ECO:0000256" key="5">
    <source>
        <dbReference type="RuleBase" id="RU361277"/>
    </source>
</evidence>
<proteinExistence type="inferred from homology"/>
<dbReference type="CDD" id="cd08279">
    <property type="entry name" value="Zn_ADH_class_III"/>
    <property type="match status" value="1"/>
</dbReference>
<evidence type="ECO:0000313" key="7">
    <source>
        <dbReference type="EMBL" id="MFC3172679.1"/>
    </source>
</evidence>
<dbReference type="InterPro" id="IPR002328">
    <property type="entry name" value="ADH_Zn_CS"/>
</dbReference>
<dbReference type="InterPro" id="IPR011032">
    <property type="entry name" value="GroES-like_sf"/>
</dbReference>
<dbReference type="Pfam" id="PF08240">
    <property type="entry name" value="ADH_N"/>
    <property type="match status" value="1"/>
</dbReference>
<dbReference type="Proteomes" id="UP001595604">
    <property type="component" value="Unassembled WGS sequence"/>
</dbReference>
<evidence type="ECO:0000256" key="2">
    <source>
        <dbReference type="ARBA" id="ARBA00022833"/>
    </source>
</evidence>
<protein>
    <submittedName>
        <fullName evidence="7">Zn-dependent alcohol dehydrogenase</fullName>
    </submittedName>
</protein>
<comment type="similarity">
    <text evidence="5">Belongs to the zinc-containing alcohol dehydrogenase family.</text>
</comment>
<keyword evidence="3" id="KW-0560">Oxidoreductase</keyword>
<reference evidence="8" key="1">
    <citation type="journal article" date="2019" name="Int. J. Syst. Evol. Microbiol.">
        <title>The Global Catalogue of Microorganisms (GCM) 10K type strain sequencing project: providing services to taxonomists for standard genome sequencing and annotation.</title>
        <authorList>
            <consortium name="The Broad Institute Genomics Platform"/>
            <consortium name="The Broad Institute Genome Sequencing Center for Infectious Disease"/>
            <person name="Wu L."/>
            <person name="Ma J."/>
        </authorList>
    </citation>
    <scope>NUCLEOTIDE SEQUENCE [LARGE SCALE GENOMIC DNA]</scope>
    <source>
        <strain evidence="8">KCTC 42984</strain>
    </source>
</reference>
<dbReference type="Gene3D" id="3.90.180.10">
    <property type="entry name" value="Medium-chain alcohol dehydrogenases, catalytic domain"/>
    <property type="match status" value="1"/>
</dbReference>
<keyword evidence="2 5" id="KW-0862">Zinc</keyword>
<dbReference type="PANTHER" id="PTHR43880">
    <property type="entry name" value="ALCOHOL DEHYDROGENASE"/>
    <property type="match status" value="1"/>
</dbReference>
<dbReference type="SUPFAM" id="SSF50129">
    <property type="entry name" value="GroES-like"/>
    <property type="match status" value="2"/>
</dbReference>
<dbReference type="InterPro" id="IPR013149">
    <property type="entry name" value="ADH-like_C"/>
</dbReference>
<evidence type="ECO:0000256" key="4">
    <source>
        <dbReference type="ARBA" id="ARBA00023027"/>
    </source>
</evidence>
<evidence type="ECO:0000259" key="6">
    <source>
        <dbReference type="SMART" id="SM00829"/>
    </source>
</evidence>
<dbReference type="PROSITE" id="PS00059">
    <property type="entry name" value="ADH_ZINC"/>
    <property type="match status" value="1"/>
</dbReference>
<keyword evidence="1 5" id="KW-0479">Metal-binding</keyword>
<dbReference type="InterPro" id="IPR013154">
    <property type="entry name" value="ADH-like_N"/>
</dbReference>
<evidence type="ECO:0000256" key="1">
    <source>
        <dbReference type="ARBA" id="ARBA00022723"/>
    </source>
</evidence>
<accession>A0ABV7ILZ1</accession>
<keyword evidence="8" id="KW-1185">Reference proteome</keyword>
<dbReference type="EMBL" id="JBHRTQ010000001">
    <property type="protein sequence ID" value="MFC3172679.1"/>
    <property type="molecule type" value="Genomic_DNA"/>
</dbReference>
<feature type="domain" description="Enoyl reductase (ER)" evidence="6">
    <location>
        <begin position="10"/>
        <end position="359"/>
    </location>
</feature>
<dbReference type="RefSeq" id="WP_379508076.1">
    <property type="nucleotide sequence ID" value="NZ_JBHRTQ010000001.1"/>
</dbReference>
<comment type="cofactor">
    <cofactor evidence="5">
        <name>Zn(2+)</name>
        <dbReference type="ChEBI" id="CHEBI:29105"/>
    </cofactor>
</comment>
<evidence type="ECO:0000256" key="3">
    <source>
        <dbReference type="ARBA" id="ARBA00023002"/>
    </source>
</evidence>